<organism evidence="2 3">
    <name type="scientific">Paenibacillus sepulcri</name>
    <dbReference type="NCBI Taxonomy" id="359917"/>
    <lineage>
        <taxon>Bacteria</taxon>
        <taxon>Bacillati</taxon>
        <taxon>Bacillota</taxon>
        <taxon>Bacilli</taxon>
        <taxon>Bacillales</taxon>
        <taxon>Paenibacillaceae</taxon>
        <taxon>Paenibacillus</taxon>
    </lineage>
</organism>
<keyword evidence="1" id="KW-0732">Signal</keyword>
<feature type="chain" id="PRO_5046387191" evidence="1">
    <location>
        <begin position="32"/>
        <end position="68"/>
    </location>
</feature>
<gene>
    <name evidence="2" type="ORF">K0U00_19435</name>
</gene>
<feature type="non-terminal residue" evidence="2">
    <location>
        <position position="68"/>
    </location>
</feature>
<evidence type="ECO:0000313" key="2">
    <source>
        <dbReference type="EMBL" id="MBW7456208.1"/>
    </source>
</evidence>
<proteinExistence type="predicted"/>
<dbReference type="Proteomes" id="UP001519887">
    <property type="component" value="Unassembled WGS sequence"/>
</dbReference>
<evidence type="ECO:0000256" key="1">
    <source>
        <dbReference type="SAM" id="SignalP"/>
    </source>
</evidence>
<comment type="caution">
    <text evidence="2">The sequence shown here is derived from an EMBL/GenBank/DDBJ whole genome shotgun (WGS) entry which is preliminary data.</text>
</comment>
<reference evidence="2 3" key="1">
    <citation type="submission" date="2021-07" db="EMBL/GenBank/DDBJ databases">
        <title>Paenibacillus radiodurans sp. nov., isolated from the southeastern edge of Tengger Desert.</title>
        <authorList>
            <person name="Zhang G."/>
        </authorList>
    </citation>
    <scope>NUCLEOTIDE SEQUENCE [LARGE SCALE GENOMIC DNA]</scope>
    <source>
        <strain evidence="2 3">CCM 7311</strain>
    </source>
</reference>
<sequence>MTTLLNVKARLAKVLLIGGCLMLLSANAAFAAPENSPGNTAQSNQAVSQEDLLQKQQEIDSYVAGEGQ</sequence>
<keyword evidence="3" id="KW-1185">Reference proteome</keyword>
<dbReference type="EMBL" id="JAHZIK010000522">
    <property type="protein sequence ID" value="MBW7456208.1"/>
    <property type="molecule type" value="Genomic_DNA"/>
</dbReference>
<name>A0ABS7C5P5_9BACL</name>
<feature type="signal peptide" evidence="1">
    <location>
        <begin position="1"/>
        <end position="31"/>
    </location>
</feature>
<accession>A0ABS7C5P5</accession>
<evidence type="ECO:0000313" key="3">
    <source>
        <dbReference type="Proteomes" id="UP001519887"/>
    </source>
</evidence>
<protein>
    <submittedName>
        <fullName evidence="2">Uncharacterized protein</fullName>
    </submittedName>
</protein>